<gene>
    <name evidence="2" type="ORF">CEP50_11655</name>
</gene>
<keyword evidence="3" id="KW-1185">Reference proteome</keyword>
<dbReference type="AlphaFoldDB" id="A0A2T0GVR1"/>
<dbReference type="EMBL" id="PVSR01000018">
    <property type="protein sequence ID" value="PRW63205.1"/>
    <property type="molecule type" value="Genomic_DNA"/>
</dbReference>
<dbReference type="Proteomes" id="UP000239352">
    <property type="component" value="Unassembled WGS sequence"/>
</dbReference>
<organism evidence="2 3">
    <name type="scientific">Actinopolyspora mortivallis</name>
    <dbReference type="NCBI Taxonomy" id="33906"/>
    <lineage>
        <taxon>Bacteria</taxon>
        <taxon>Bacillati</taxon>
        <taxon>Actinomycetota</taxon>
        <taxon>Actinomycetes</taxon>
        <taxon>Actinopolysporales</taxon>
        <taxon>Actinopolysporaceae</taxon>
        <taxon>Actinopolyspora</taxon>
    </lineage>
</organism>
<reference evidence="2 3" key="1">
    <citation type="submission" date="2018-03" db="EMBL/GenBank/DDBJ databases">
        <title>Actinopolyspora mortivallis from Sahara, screening for active biomolecules.</title>
        <authorList>
            <person name="Selama O."/>
            <person name="Wellington E.M.H."/>
            <person name="Hacene H."/>
        </authorList>
    </citation>
    <scope>NUCLEOTIDE SEQUENCE [LARGE SCALE GENOMIC DNA]</scope>
    <source>
        <strain evidence="2 3">M5A</strain>
    </source>
</reference>
<accession>A0A2T0GVR1</accession>
<sequence length="274" mass="28393">MAAGFAAVGAGTAAADSSDPTTSDLAKPDLSQVPDEISFTAPVDACRDPGVPGREKMPCADTTVSVKTPNLFKEVGKEITRTSHGLANEVRDEEPVLESGEATRLIGQVGGTTSRLQQMTKTRPEVGVNVEPGYTGVVDDGNGRAELLDAKVGPRGETHEGMSTLDTAVDATVAEGYQAKPLTNPVGALAKALTESPLNASDNPVELPEVEHVVPATKQVPTVRRLDDNPSEAVRDAITGVVENPSKTLSVGQGTSLARTLPVGDVLRAPRQAG</sequence>
<comment type="caution">
    <text evidence="2">The sequence shown here is derived from an EMBL/GenBank/DDBJ whole genome shotgun (WGS) entry which is preliminary data.</text>
</comment>
<dbReference type="InParanoid" id="A0A2T0GVR1"/>
<name>A0A2T0GVR1_ACTMO</name>
<protein>
    <submittedName>
        <fullName evidence="2">Uncharacterized protein</fullName>
    </submittedName>
</protein>
<proteinExistence type="predicted"/>
<evidence type="ECO:0000313" key="3">
    <source>
        <dbReference type="Proteomes" id="UP000239352"/>
    </source>
</evidence>
<feature type="compositionally biased region" description="Low complexity" evidence="1">
    <location>
        <begin position="1"/>
        <end position="25"/>
    </location>
</feature>
<evidence type="ECO:0000256" key="1">
    <source>
        <dbReference type="SAM" id="MobiDB-lite"/>
    </source>
</evidence>
<feature type="region of interest" description="Disordered" evidence="1">
    <location>
        <begin position="1"/>
        <end position="58"/>
    </location>
</feature>
<evidence type="ECO:0000313" key="2">
    <source>
        <dbReference type="EMBL" id="PRW63205.1"/>
    </source>
</evidence>